<feature type="region of interest" description="Disordered" evidence="1">
    <location>
        <begin position="131"/>
        <end position="153"/>
    </location>
</feature>
<proteinExistence type="predicted"/>
<dbReference type="AlphaFoldDB" id="R7VA44"/>
<gene>
    <name evidence="2" type="ORF">CAPTEDRAFT_216703</name>
</gene>
<organism evidence="2">
    <name type="scientific">Capitella teleta</name>
    <name type="common">Polychaete worm</name>
    <dbReference type="NCBI Taxonomy" id="283909"/>
    <lineage>
        <taxon>Eukaryota</taxon>
        <taxon>Metazoa</taxon>
        <taxon>Spiralia</taxon>
        <taxon>Lophotrochozoa</taxon>
        <taxon>Annelida</taxon>
        <taxon>Polychaeta</taxon>
        <taxon>Sedentaria</taxon>
        <taxon>Scolecida</taxon>
        <taxon>Capitellidae</taxon>
        <taxon>Capitella</taxon>
    </lineage>
</organism>
<dbReference type="EnsemblMetazoa" id="CapteT216703">
    <property type="protein sequence ID" value="CapteP216703"/>
    <property type="gene ID" value="CapteG216703"/>
</dbReference>
<reference evidence="4" key="1">
    <citation type="submission" date="2012-12" db="EMBL/GenBank/DDBJ databases">
        <authorList>
            <person name="Hellsten U."/>
            <person name="Grimwood J."/>
            <person name="Chapman J.A."/>
            <person name="Shapiro H."/>
            <person name="Aerts A."/>
            <person name="Otillar R.P."/>
            <person name="Terry A.Y."/>
            <person name="Boore J.L."/>
            <person name="Simakov O."/>
            <person name="Marletaz F."/>
            <person name="Cho S.-J."/>
            <person name="Edsinger-Gonzales E."/>
            <person name="Havlak P."/>
            <person name="Kuo D.-H."/>
            <person name="Larsson T."/>
            <person name="Lv J."/>
            <person name="Arendt D."/>
            <person name="Savage R."/>
            <person name="Osoegawa K."/>
            <person name="de Jong P."/>
            <person name="Lindberg D.R."/>
            <person name="Seaver E.C."/>
            <person name="Weisblat D.A."/>
            <person name="Putnam N.H."/>
            <person name="Grigoriev I.V."/>
            <person name="Rokhsar D.S."/>
        </authorList>
    </citation>
    <scope>NUCLEOTIDE SEQUENCE</scope>
    <source>
        <strain evidence="4">I ESC-2004</strain>
    </source>
</reference>
<evidence type="ECO:0000313" key="2">
    <source>
        <dbReference type="EMBL" id="ELU15673.1"/>
    </source>
</evidence>
<dbReference type="EMBL" id="KB293676">
    <property type="protein sequence ID" value="ELU15673.1"/>
    <property type="molecule type" value="Genomic_DNA"/>
</dbReference>
<protein>
    <submittedName>
        <fullName evidence="2 3">Uncharacterized protein</fullName>
    </submittedName>
</protein>
<evidence type="ECO:0000313" key="4">
    <source>
        <dbReference type="Proteomes" id="UP000014760"/>
    </source>
</evidence>
<reference evidence="2 4" key="2">
    <citation type="journal article" date="2013" name="Nature">
        <title>Insights into bilaterian evolution from three spiralian genomes.</title>
        <authorList>
            <person name="Simakov O."/>
            <person name="Marletaz F."/>
            <person name="Cho S.J."/>
            <person name="Edsinger-Gonzales E."/>
            <person name="Havlak P."/>
            <person name="Hellsten U."/>
            <person name="Kuo D.H."/>
            <person name="Larsson T."/>
            <person name="Lv J."/>
            <person name="Arendt D."/>
            <person name="Savage R."/>
            <person name="Osoegawa K."/>
            <person name="de Jong P."/>
            <person name="Grimwood J."/>
            <person name="Chapman J.A."/>
            <person name="Shapiro H."/>
            <person name="Aerts A."/>
            <person name="Otillar R.P."/>
            <person name="Terry A.Y."/>
            <person name="Boore J.L."/>
            <person name="Grigoriev I.V."/>
            <person name="Lindberg D.R."/>
            <person name="Seaver E.C."/>
            <person name="Weisblat D.A."/>
            <person name="Putnam N.H."/>
            <person name="Rokhsar D.S."/>
        </authorList>
    </citation>
    <scope>NUCLEOTIDE SEQUENCE</scope>
    <source>
        <strain evidence="2 4">I ESC-2004</strain>
    </source>
</reference>
<feature type="compositionally biased region" description="Polar residues" evidence="1">
    <location>
        <begin position="17"/>
        <end position="35"/>
    </location>
</feature>
<feature type="compositionally biased region" description="Basic and acidic residues" evidence="1">
    <location>
        <begin position="131"/>
        <end position="143"/>
    </location>
</feature>
<evidence type="ECO:0000313" key="3">
    <source>
        <dbReference type="EnsemblMetazoa" id="CapteP216703"/>
    </source>
</evidence>
<dbReference type="HOGENOM" id="CLU_1717761_0_0_1"/>
<dbReference type="EMBL" id="AMQN01037598">
    <property type="status" value="NOT_ANNOTATED_CDS"/>
    <property type="molecule type" value="Genomic_DNA"/>
</dbReference>
<evidence type="ECO:0000256" key="1">
    <source>
        <dbReference type="SAM" id="MobiDB-lite"/>
    </source>
</evidence>
<feature type="non-terminal residue" evidence="2">
    <location>
        <position position="1"/>
    </location>
</feature>
<feature type="region of interest" description="Disordered" evidence="1">
    <location>
        <begin position="17"/>
        <end position="48"/>
    </location>
</feature>
<reference evidence="3" key="3">
    <citation type="submission" date="2015-06" db="UniProtKB">
        <authorList>
            <consortium name="EnsemblMetazoa"/>
        </authorList>
    </citation>
    <scope>IDENTIFICATION</scope>
</reference>
<name>R7VA44_CAPTE</name>
<accession>R7VA44</accession>
<dbReference type="Proteomes" id="UP000014760">
    <property type="component" value="Unassembled WGS sequence"/>
</dbReference>
<keyword evidence="4" id="KW-1185">Reference proteome</keyword>
<sequence length="153" mass="17253">SHSDEGFIKGVNKVTVQKLQSSSMPTPRHTATSQDQYHHEQSKSATRRGSWVLRQLSRSNISQFWPASCYRTSNVPVKRHIVCGAKAVKFTSAHMPLHVFNAAHDRQSLRPHFSCHLSQQSGTIEIGVHSARSEKFQDEDSGRLKLYQKTTPS</sequence>